<protein>
    <recommendedName>
        <fullName evidence="7">Palmitoyltransferase</fullName>
        <ecNumber evidence="7">2.3.1.225</ecNumber>
    </recommendedName>
</protein>
<evidence type="ECO:0000256" key="4">
    <source>
        <dbReference type="ARBA" id="ARBA00022989"/>
    </source>
</evidence>
<evidence type="ECO:0000313" key="9">
    <source>
        <dbReference type="EMBL" id="EAX94017.1"/>
    </source>
</evidence>
<dbReference type="VEuPathDB" id="TrichDB:TVAG_082240"/>
<dbReference type="InterPro" id="IPR001594">
    <property type="entry name" value="Palmitoyltrfase_DHHC"/>
</dbReference>
<name>A2FM50_TRIV3</name>
<feature type="domain" description="Palmitoyltransferase DHHC" evidence="8">
    <location>
        <begin position="3"/>
        <end position="105"/>
    </location>
</feature>
<evidence type="ECO:0000256" key="6">
    <source>
        <dbReference type="ARBA" id="ARBA00023315"/>
    </source>
</evidence>
<dbReference type="InterPro" id="IPR039859">
    <property type="entry name" value="PFA4/ZDH16/20/ERF2-like"/>
</dbReference>
<organism evidence="9 10">
    <name type="scientific">Trichomonas vaginalis (strain ATCC PRA-98 / G3)</name>
    <dbReference type="NCBI Taxonomy" id="412133"/>
    <lineage>
        <taxon>Eukaryota</taxon>
        <taxon>Metamonada</taxon>
        <taxon>Parabasalia</taxon>
        <taxon>Trichomonadida</taxon>
        <taxon>Trichomonadidae</taxon>
        <taxon>Trichomonas</taxon>
    </lineage>
</organism>
<evidence type="ECO:0000256" key="5">
    <source>
        <dbReference type="ARBA" id="ARBA00023136"/>
    </source>
</evidence>
<keyword evidence="5 7" id="KW-0472">Membrane</keyword>
<dbReference type="PANTHER" id="PTHR12246">
    <property type="entry name" value="PALMITOYLTRANSFERASE ZDHHC16"/>
    <property type="match status" value="1"/>
</dbReference>
<accession>A2FM50</accession>
<feature type="transmembrane region" description="Helical" evidence="7">
    <location>
        <begin position="70"/>
        <end position="90"/>
    </location>
</feature>
<dbReference type="GO" id="GO:0016020">
    <property type="term" value="C:membrane"/>
    <property type="evidence" value="ECO:0007669"/>
    <property type="project" value="UniProtKB-SubCell"/>
</dbReference>
<dbReference type="KEGG" id="tva:4751743"/>
<evidence type="ECO:0000256" key="2">
    <source>
        <dbReference type="ARBA" id="ARBA00022679"/>
    </source>
</evidence>
<proteinExistence type="inferred from homology"/>
<evidence type="ECO:0000256" key="1">
    <source>
        <dbReference type="ARBA" id="ARBA00004141"/>
    </source>
</evidence>
<evidence type="ECO:0000256" key="7">
    <source>
        <dbReference type="RuleBase" id="RU079119"/>
    </source>
</evidence>
<evidence type="ECO:0000256" key="3">
    <source>
        <dbReference type="ARBA" id="ARBA00022692"/>
    </source>
</evidence>
<sequence length="149" mass="17941">MAPIGERTQRFFLGFLISTTFTSAVYSYSYFRYLKYHYNELVSIKYIKLTDKFSENLSIIVRAMIMHYKMVSGTGLAMFLVFLMLLFFTIQQMYYISKNVTQIELDKYEYEDRRRKQQVYDPVINIYDNGVFWNWMECLFPPSPHNKAD</sequence>
<comment type="similarity">
    <text evidence="7">Belongs to the DHHC palmitoyltransferase family.</text>
</comment>
<evidence type="ECO:0000259" key="8">
    <source>
        <dbReference type="Pfam" id="PF01529"/>
    </source>
</evidence>
<dbReference type="RefSeq" id="XP_001306947.1">
    <property type="nucleotide sequence ID" value="XM_001306946.1"/>
</dbReference>
<evidence type="ECO:0000313" key="10">
    <source>
        <dbReference type="Proteomes" id="UP000001542"/>
    </source>
</evidence>
<dbReference type="Proteomes" id="UP000001542">
    <property type="component" value="Unassembled WGS sequence"/>
</dbReference>
<keyword evidence="3 7" id="KW-0812">Transmembrane</keyword>
<dbReference type="EC" id="2.3.1.225" evidence="7"/>
<keyword evidence="10" id="KW-1185">Reference proteome</keyword>
<keyword evidence="4 7" id="KW-1133">Transmembrane helix</keyword>
<dbReference type="GO" id="GO:0005783">
    <property type="term" value="C:endoplasmic reticulum"/>
    <property type="evidence" value="ECO:0000318"/>
    <property type="project" value="GO_Central"/>
</dbReference>
<gene>
    <name evidence="9" type="ORF">TVAG_082240</name>
</gene>
<dbReference type="EMBL" id="DS113880">
    <property type="protein sequence ID" value="EAX94017.1"/>
    <property type="molecule type" value="Genomic_DNA"/>
</dbReference>
<comment type="domain">
    <text evidence="7">The DHHC domain is required for palmitoyltransferase activity.</text>
</comment>
<dbReference type="GO" id="GO:0006612">
    <property type="term" value="P:protein targeting to membrane"/>
    <property type="evidence" value="ECO:0000318"/>
    <property type="project" value="GO_Central"/>
</dbReference>
<comment type="subcellular location">
    <subcellularLocation>
        <location evidence="1">Membrane</location>
        <topology evidence="1">Multi-pass membrane protein</topology>
    </subcellularLocation>
</comment>
<reference evidence="9" key="1">
    <citation type="submission" date="2006-10" db="EMBL/GenBank/DDBJ databases">
        <authorList>
            <person name="Amadeo P."/>
            <person name="Zhao Q."/>
            <person name="Wortman J."/>
            <person name="Fraser-Liggett C."/>
            <person name="Carlton J."/>
        </authorList>
    </citation>
    <scope>NUCLEOTIDE SEQUENCE</scope>
    <source>
        <strain evidence="9">G3</strain>
    </source>
</reference>
<keyword evidence="2 7" id="KW-0808">Transferase</keyword>
<dbReference type="AlphaFoldDB" id="A2FM50"/>
<dbReference type="VEuPathDB" id="TrichDB:TVAGG3_0684960"/>
<reference evidence="9" key="2">
    <citation type="journal article" date="2007" name="Science">
        <title>Draft genome sequence of the sexually transmitted pathogen Trichomonas vaginalis.</title>
        <authorList>
            <person name="Carlton J.M."/>
            <person name="Hirt R.P."/>
            <person name="Silva J.C."/>
            <person name="Delcher A.L."/>
            <person name="Schatz M."/>
            <person name="Zhao Q."/>
            <person name="Wortman J.R."/>
            <person name="Bidwell S.L."/>
            <person name="Alsmark U.C.M."/>
            <person name="Besteiro S."/>
            <person name="Sicheritz-Ponten T."/>
            <person name="Noel C.J."/>
            <person name="Dacks J.B."/>
            <person name="Foster P.G."/>
            <person name="Simillion C."/>
            <person name="Van de Peer Y."/>
            <person name="Miranda-Saavedra D."/>
            <person name="Barton G.J."/>
            <person name="Westrop G.D."/>
            <person name="Mueller S."/>
            <person name="Dessi D."/>
            <person name="Fiori P.L."/>
            <person name="Ren Q."/>
            <person name="Paulsen I."/>
            <person name="Zhang H."/>
            <person name="Bastida-Corcuera F.D."/>
            <person name="Simoes-Barbosa A."/>
            <person name="Brown M.T."/>
            <person name="Hayes R.D."/>
            <person name="Mukherjee M."/>
            <person name="Okumura C.Y."/>
            <person name="Schneider R."/>
            <person name="Smith A.J."/>
            <person name="Vanacova S."/>
            <person name="Villalvazo M."/>
            <person name="Haas B.J."/>
            <person name="Pertea M."/>
            <person name="Feldblyum T.V."/>
            <person name="Utterback T.R."/>
            <person name="Shu C.L."/>
            <person name="Osoegawa K."/>
            <person name="de Jong P.J."/>
            <person name="Hrdy I."/>
            <person name="Horvathova L."/>
            <person name="Zubacova Z."/>
            <person name="Dolezal P."/>
            <person name="Malik S.B."/>
            <person name="Logsdon J.M. Jr."/>
            <person name="Henze K."/>
            <person name="Gupta A."/>
            <person name="Wang C.C."/>
            <person name="Dunne R.L."/>
            <person name="Upcroft J.A."/>
            <person name="Upcroft P."/>
            <person name="White O."/>
            <person name="Salzberg S.L."/>
            <person name="Tang P."/>
            <person name="Chiu C.-H."/>
            <person name="Lee Y.-S."/>
            <person name="Embley T.M."/>
            <person name="Coombs G.H."/>
            <person name="Mottram J.C."/>
            <person name="Tachezy J."/>
            <person name="Fraser-Liggett C.M."/>
            <person name="Johnson P.J."/>
        </authorList>
    </citation>
    <scope>NUCLEOTIDE SEQUENCE [LARGE SCALE GENOMIC DNA]</scope>
    <source>
        <strain evidence="9">G3</strain>
    </source>
</reference>
<dbReference type="Pfam" id="PF01529">
    <property type="entry name" value="DHHC"/>
    <property type="match status" value="1"/>
</dbReference>
<feature type="transmembrane region" description="Helical" evidence="7">
    <location>
        <begin position="12"/>
        <end position="31"/>
    </location>
</feature>
<dbReference type="OrthoDB" id="10584194at2759"/>
<dbReference type="GO" id="GO:0005794">
    <property type="term" value="C:Golgi apparatus"/>
    <property type="evidence" value="ECO:0000318"/>
    <property type="project" value="GO_Central"/>
</dbReference>
<dbReference type="GO" id="GO:0019706">
    <property type="term" value="F:protein-cysteine S-palmitoyltransferase activity"/>
    <property type="evidence" value="ECO:0000318"/>
    <property type="project" value="GO_Central"/>
</dbReference>
<comment type="catalytic activity">
    <reaction evidence="7">
        <text>L-cysteinyl-[protein] + hexadecanoyl-CoA = S-hexadecanoyl-L-cysteinyl-[protein] + CoA</text>
        <dbReference type="Rhea" id="RHEA:36683"/>
        <dbReference type="Rhea" id="RHEA-COMP:10131"/>
        <dbReference type="Rhea" id="RHEA-COMP:11032"/>
        <dbReference type="ChEBI" id="CHEBI:29950"/>
        <dbReference type="ChEBI" id="CHEBI:57287"/>
        <dbReference type="ChEBI" id="CHEBI:57379"/>
        <dbReference type="ChEBI" id="CHEBI:74151"/>
        <dbReference type="EC" id="2.3.1.225"/>
    </reaction>
</comment>
<keyword evidence="6 7" id="KW-0012">Acyltransferase</keyword>
<dbReference type="InParanoid" id="A2FM50"/>